<dbReference type="SUPFAM" id="SSF52922">
    <property type="entry name" value="TK C-terminal domain-like"/>
    <property type="match status" value="1"/>
</dbReference>
<feature type="binding site" evidence="10">
    <location>
        <position position="188"/>
    </location>
    <ligand>
        <name>thiamine diphosphate</name>
        <dbReference type="ChEBI" id="CHEBI:58937"/>
    </ligand>
</feature>
<dbReference type="Pfam" id="PF02779">
    <property type="entry name" value="Transket_pyr"/>
    <property type="match status" value="1"/>
</dbReference>
<dbReference type="PANTHER" id="PTHR43322">
    <property type="entry name" value="1-D-DEOXYXYLULOSE 5-PHOSPHATE SYNTHASE-RELATED"/>
    <property type="match status" value="1"/>
</dbReference>
<feature type="binding site" evidence="10">
    <location>
        <position position="368"/>
    </location>
    <ligand>
        <name>thiamine diphosphate</name>
        <dbReference type="ChEBI" id="CHEBI:58937"/>
    </ligand>
</feature>
<dbReference type="GO" id="GO:0005829">
    <property type="term" value="C:cytosol"/>
    <property type="evidence" value="ECO:0007669"/>
    <property type="project" value="TreeGrafter"/>
</dbReference>
<dbReference type="InterPro" id="IPR049557">
    <property type="entry name" value="Transketolase_CS"/>
</dbReference>
<gene>
    <name evidence="10 12" type="primary">dxs</name>
    <name evidence="12" type="ORF">SMC5_04015</name>
</gene>
<dbReference type="UniPathway" id="UPA00064">
    <property type="reaction ID" value="UER00091"/>
</dbReference>
<dbReference type="GO" id="GO:0000287">
    <property type="term" value="F:magnesium ion binding"/>
    <property type="evidence" value="ECO:0007669"/>
    <property type="project" value="UniProtKB-UniRule"/>
</dbReference>
<dbReference type="InterPro" id="IPR005475">
    <property type="entry name" value="Transketolase-like_Pyr-bd"/>
</dbReference>
<dbReference type="GO" id="GO:0009228">
    <property type="term" value="P:thiamine biosynthetic process"/>
    <property type="evidence" value="ECO:0007669"/>
    <property type="project" value="UniProtKB-UniRule"/>
</dbReference>
<dbReference type="InterPro" id="IPR029061">
    <property type="entry name" value="THDP-binding"/>
</dbReference>
<accession>A0A398DBM1</accession>
<dbReference type="HAMAP" id="MF_00315">
    <property type="entry name" value="DXP_synth"/>
    <property type="match status" value="1"/>
</dbReference>
<dbReference type="Proteomes" id="UP000266489">
    <property type="component" value="Unassembled WGS sequence"/>
</dbReference>
<evidence type="ECO:0000256" key="8">
    <source>
        <dbReference type="ARBA" id="ARBA00023052"/>
    </source>
</evidence>
<dbReference type="NCBIfam" id="NF003933">
    <property type="entry name" value="PRK05444.2-2"/>
    <property type="match status" value="1"/>
</dbReference>
<comment type="function">
    <text evidence="10">Catalyzes the acyloin condensation reaction between C atoms 2 and 3 of pyruvate and glyceraldehyde 3-phosphate to yield 1-deoxy-D-xylulose-5-phosphate (DXP).</text>
</comment>
<dbReference type="NCBIfam" id="TIGR00204">
    <property type="entry name" value="dxs"/>
    <property type="match status" value="1"/>
</dbReference>
<name>A0A398DBM1_9BACT</name>
<dbReference type="GO" id="GO:0030976">
    <property type="term" value="F:thiamine pyrophosphate binding"/>
    <property type="evidence" value="ECO:0007669"/>
    <property type="project" value="UniProtKB-UniRule"/>
</dbReference>
<dbReference type="CDD" id="cd07033">
    <property type="entry name" value="TPP_PYR_DXS_TK_like"/>
    <property type="match status" value="1"/>
</dbReference>
<organism evidence="12 13">
    <name type="scientific">Candidatus Cryosericum odellii</name>
    <dbReference type="NCBI Taxonomy" id="2290917"/>
    <lineage>
        <taxon>Bacteria</taxon>
        <taxon>Pseudomonadati</taxon>
        <taxon>Caldisericota/Cryosericota group</taxon>
        <taxon>Candidatus Cryosericota</taxon>
        <taxon>Candidatus Cryosericia</taxon>
        <taxon>Candidatus Cryosericales</taxon>
        <taxon>Candidatus Cryosericaceae</taxon>
        <taxon>Candidatus Cryosericum</taxon>
    </lineage>
</organism>
<evidence type="ECO:0000256" key="7">
    <source>
        <dbReference type="ARBA" id="ARBA00022977"/>
    </source>
</evidence>
<dbReference type="Gene3D" id="3.40.50.920">
    <property type="match status" value="1"/>
</dbReference>
<evidence type="ECO:0000256" key="6">
    <source>
        <dbReference type="ARBA" id="ARBA00022842"/>
    </source>
</evidence>
<keyword evidence="9 10" id="KW-0414">Isoprene biosynthesis</keyword>
<sequence>MPDGPRRPSCGKGSKLILEHVSSPADIRGLDIPQLRTLAAECRQVILDTCSINGGHLASNLGAVELTIALHMTLDTPTDQLVWDVGHQGYTHKLLTGRYKSFSTLRQCGGISGFVNPNESPYDTFLAGHASTSLSMAAGLIAARRLDGGHQRVVAVIGDGALSGGMALEALNNLGRAHGQCLVILNDNAMSISRSVGGLAWALNRLRTRTWYLRVRESPLVGRGLRWLRTLLKRLYLPTIFFEELGFRYFGVVDGHDIGKLIEAIDMVKDIQQPVVLQVVTVKGKGYELAERQPAHFHGVAPFLIENGLSKEEKSMPTYSDVFGETLIRLAETDQRIVAITAAMMDGTGLAEFARRFPDRCYDVGIAEQHAVGMAASLASRGYKPYVAVYSTFLQRAYDQIVNDVGIGNLPVRFAVDRAGLVSDDGPTHQGVFDVGFLKSVPSMTVCSPGDHRDFLRMLELSVAATGPFAIRYPKDVAYDLSEQIGERPPMIAGTGALVAEGSDVAIVSLGPVLRSALEARKILAGDGVQVCVADLRFAQPLDTRLLTRLAATCQAVLVAEETTRSTGVYDAVAEVLVRSGMNIARIGRCGVPDAFPVQDKRAHLLSSYQLDAQGLALAARALLAGTDGR</sequence>
<evidence type="ECO:0000256" key="4">
    <source>
        <dbReference type="ARBA" id="ARBA00022679"/>
    </source>
</evidence>
<feature type="binding site" evidence="10">
    <location>
        <position position="87"/>
    </location>
    <ligand>
        <name>thiamine diphosphate</name>
        <dbReference type="ChEBI" id="CHEBI:58937"/>
    </ligand>
</feature>
<evidence type="ECO:0000256" key="10">
    <source>
        <dbReference type="HAMAP-Rule" id="MF_00315"/>
    </source>
</evidence>
<proteinExistence type="inferred from homology"/>
<keyword evidence="7 10" id="KW-0784">Thiamine biosynthesis</keyword>
<feature type="binding site" evidence="10">
    <location>
        <begin position="128"/>
        <end position="130"/>
    </location>
    <ligand>
        <name>thiamine diphosphate</name>
        <dbReference type="ChEBI" id="CHEBI:58937"/>
    </ligand>
</feature>
<dbReference type="OrthoDB" id="9803371at2"/>
<dbReference type="SUPFAM" id="SSF52518">
    <property type="entry name" value="Thiamin diphosphate-binding fold (THDP-binding)"/>
    <property type="match status" value="2"/>
</dbReference>
<dbReference type="EC" id="2.2.1.7" evidence="10"/>
<reference evidence="12 13" key="1">
    <citation type="submission" date="2018-09" db="EMBL/GenBank/DDBJ databases">
        <title>Discovery and Ecogenomic Context for Candidatus Cryosericales, a Global Caldiserica Order Active in Thawing Permafrost.</title>
        <authorList>
            <person name="Martinez M.A."/>
            <person name="Woodcroft B.J."/>
            <person name="Ignacio Espinoza J.C."/>
            <person name="Zayed A."/>
            <person name="Singleton C.M."/>
            <person name="Boyd J."/>
            <person name="Li Y.-F."/>
            <person name="Purvine S."/>
            <person name="Maughan H."/>
            <person name="Hodgkins S.B."/>
            <person name="Anderson D."/>
            <person name="Sederholm M."/>
            <person name="Temperton B."/>
            <person name="Saleska S.R."/>
            <person name="Tyson G.W."/>
            <person name="Rich V.I."/>
        </authorList>
    </citation>
    <scope>NUCLEOTIDE SEQUENCE [LARGE SCALE GENOMIC DNA]</scope>
    <source>
        <strain evidence="12 13">SMC5</strain>
    </source>
</reference>
<comment type="similarity">
    <text evidence="2 10">Belongs to the transketolase family. DXPS subfamily.</text>
</comment>
<dbReference type="Pfam" id="PF02780">
    <property type="entry name" value="Transketolase_C"/>
    <property type="match status" value="1"/>
</dbReference>
<dbReference type="InterPro" id="IPR009014">
    <property type="entry name" value="Transketo_C/PFOR_II"/>
</dbReference>
<keyword evidence="8 10" id="KW-0786">Thiamine pyrophosphate</keyword>
<feature type="binding site" evidence="10">
    <location>
        <position position="159"/>
    </location>
    <ligand>
        <name>Mg(2+)</name>
        <dbReference type="ChEBI" id="CHEBI:18420"/>
    </ligand>
</feature>
<protein>
    <recommendedName>
        <fullName evidence="10">1-deoxy-D-xylulose-5-phosphate synthase</fullName>
        <ecNumber evidence="10">2.2.1.7</ecNumber>
    </recommendedName>
    <alternativeName>
        <fullName evidence="10">1-deoxyxylulose-5-phosphate synthase</fullName>
        <shortName evidence="10">DXP synthase</shortName>
        <shortName evidence="10">DXPS</shortName>
    </alternativeName>
</protein>
<evidence type="ECO:0000256" key="9">
    <source>
        <dbReference type="ARBA" id="ARBA00023229"/>
    </source>
</evidence>
<evidence type="ECO:0000313" key="13">
    <source>
        <dbReference type="Proteomes" id="UP000266489"/>
    </source>
</evidence>
<dbReference type="PANTHER" id="PTHR43322:SF5">
    <property type="entry name" value="1-DEOXY-D-XYLULOSE-5-PHOSPHATE SYNTHASE, CHLOROPLASTIC"/>
    <property type="match status" value="1"/>
</dbReference>
<comment type="subunit">
    <text evidence="3 10">Homodimer.</text>
</comment>
<keyword evidence="6 10" id="KW-0460">Magnesium</keyword>
<dbReference type="GO" id="GO:0019288">
    <property type="term" value="P:isopentenyl diphosphate biosynthetic process, methylerythritol 4-phosphate pathway"/>
    <property type="evidence" value="ECO:0007669"/>
    <property type="project" value="TreeGrafter"/>
</dbReference>
<dbReference type="Pfam" id="PF13292">
    <property type="entry name" value="DXP_synthase_N"/>
    <property type="match status" value="1"/>
</dbReference>
<comment type="catalytic activity">
    <reaction evidence="10">
        <text>D-glyceraldehyde 3-phosphate + pyruvate + H(+) = 1-deoxy-D-xylulose 5-phosphate + CO2</text>
        <dbReference type="Rhea" id="RHEA:12605"/>
        <dbReference type="ChEBI" id="CHEBI:15361"/>
        <dbReference type="ChEBI" id="CHEBI:15378"/>
        <dbReference type="ChEBI" id="CHEBI:16526"/>
        <dbReference type="ChEBI" id="CHEBI:57792"/>
        <dbReference type="ChEBI" id="CHEBI:59776"/>
        <dbReference type="EC" id="2.2.1.7"/>
    </reaction>
</comment>
<feature type="domain" description="Transketolase-like pyrimidine-binding" evidence="11">
    <location>
        <begin position="317"/>
        <end position="481"/>
    </location>
</feature>
<evidence type="ECO:0000256" key="1">
    <source>
        <dbReference type="ARBA" id="ARBA00004980"/>
    </source>
</evidence>
<keyword evidence="5 10" id="KW-0479">Metal-binding</keyword>
<feature type="binding site" evidence="10">
    <location>
        <begin position="160"/>
        <end position="161"/>
    </location>
    <ligand>
        <name>thiamine diphosphate</name>
        <dbReference type="ChEBI" id="CHEBI:58937"/>
    </ligand>
</feature>
<dbReference type="SMART" id="SM00861">
    <property type="entry name" value="Transket_pyr"/>
    <property type="match status" value="1"/>
</dbReference>
<dbReference type="PROSITE" id="PS00801">
    <property type="entry name" value="TRANSKETOLASE_1"/>
    <property type="match status" value="1"/>
</dbReference>
<keyword evidence="4 10" id="KW-0808">Transferase</keyword>
<dbReference type="Gene3D" id="3.40.50.970">
    <property type="match status" value="2"/>
</dbReference>
<comment type="caution">
    <text evidence="12">The sequence shown here is derived from an EMBL/GenBank/DDBJ whole genome shotgun (WGS) entry which is preliminary data.</text>
</comment>
<feature type="binding site" evidence="10">
    <location>
        <position position="188"/>
    </location>
    <ligand>
        <name>Mg(2+)</name>
        <dbReference type="ChEBI" id="CHEBI:18420"/>
    </ligand>
</feature>
<comment type="cofactor">
    <cofactor evidence="10">
        <name>thiamine diphosphate</name>
        <dbReference type="ChEBI" id="CHEBI:58937"/>
    </cofactor>
    <text evidence="10">Binds 1 thiamine pyrophosphate per subunit.</text>
</comment>
<evidence type="ECO:0000259" key="11">
    <source>
        <dbReference type="SMART" id="SM00861"/>
    </source>
</evidence>
<dbReference type="EMBL" id="QXIU01000100">
    <property type="protein sequence ID" value="RIE11923.1"/>
    <property type="molecule type" value="Genomic_DNA"/>
</dbReference>
<dbReference type="CDD" id="cd02007">
    <property type="entry name" value="TPP_DXS"/>
    <property type="match status" value="1"/>
</dbReference>
<dbReference type="GO" id="GO:0016114">
    <property type="term" value="P:terpenoid biosynthetic process"/>
    <property type="evidence" value="ECO:0007669"/>
    <property type="project" value="UniProtKB-UniRule"/>
</dbReference>
<evidence type="ECO:0000313" key="12">
    <source>
        <dbReference type="EMBL" id="RIE11923.1"/>
    </source>
</evidence>
<evidence type="ECO:0000256" key="5">
    <source>
        <dbReference type="ARBA" id="ARBA00022723"/>
    </source>
</evidence>
<evidence type="ECO:0000256" key="3">
    <source>
        <dbReference type="ARBA" id="ARBA00011738"/>
    </source>
</evidence>
<dbReference type="InterPro" id="IPR033248">
    <property type="entry name" value="Transketolase_C"/>
</dbReference>
<dbReference type="GO" id="GO:0008661">
    <property type="term" value="F:1-deoxy-D-xylulose-5-phosphate synthase activity"/>
    <property type="evidence" value="ECO:0007669"/>
    <property type="project" value="UniProtKB-UniRule"/>
</dbReference>
<dbReference type="AlphaFoldDB" id="A0A398DBM1"/>
<feature type="binding site" evidence="10">
    <location>
        <position position="287"/>
    </location>
    <ligand>
        <name>thiamine diphosphate</name>
        <dbReference type="ChEBI" id="CHEBI:58937"/>
    </ligand>
</feature>
<evidence type="ECO:0000256" key="2">
    <source>
        <dbReference type="ARBA" id="ARBA00011081"/>
    </source>
</evidence>
<comment type="cofactor">
    <cofactor evidence="10">
        <name>Mg(2+)</name>
        <dbReference type="ChEBI" id="CHEBI:18420"/>
    </cofactor>
    <text evidence="10">Binds 1 Mg(2+) ion per subunit.</text>
</comment>
<comment type="pathway">
    <text evidence="1 10">Metabolic intermediate biosynthesis; 1-deoxy-D-xylulose 5-phosphate biosynthesis; 1-deoxy-D-xylulose 5-phosphate from D-glyceraldehyde 3-phosphate and pyruvate: step 1/1.</text>
</comment>
<dbReference type="InterPro" id="IPR005477">
    <property type="entry name" value="Dxylulose-5-P_synthase"/>
</dbReference>